<keyword evidence="4 6" id="KW-1133">Transmembrane helix</keyword>
<organism evidence="8 9">
    <name type="scientific">Exobacillus caeni</name>
    <dbReference type="NCBI Taxonomy" id="2574798"/>
    <lineage>
        <taxon>Bacteria</taxon>
        <taxon>Bacillati</taxon>
        <taxon>Bacillota</taxon>
        <taxon>Bacilli</taxon>
        <taxon>Bacillales</taxon>
        <taxon>Guptibacillaceae</taxon>
        <taxon>Exobacillus</taxon>
    </lineage>
</organism>
<keyword evidence="3 6" id="KW-0812">Transmembrane</keyword>
<dbReference type="InterPro" id="IPR011701">
    <property type="entry name" value="MFS"/>
</dbReference>
<dbReference type="InterPro" id="IPR020846">
    <property type="entry name" value="MFS_dom"/>
</dbReference>
<feature type="transmembrane region" description="Helical" evidence="6">
    <location>
        <begin position="302"/>
        <end position="324"/>
    </location>
</feature>
<evidence type="ECO:0000313" key="9">
    <source>
        <dbReference type="Proteomes" id="UP000308230"/>
    </source>
</evidence>
<evidence type="ECO:0000259" key="7">
    <source>
        <dbReference type="PROSITE" id="PS50850"/>
    </source>
</evidence>
<dbReference type="PROSITE" id="PS51257">
    <property type="entry name" value="PROKAR_LIPOPROTEIN"/>
    <property type="match status" value="1"/>
</dbReference>
<proteinExistence type="predicted"/>
<dbReference type="Proteomes" id="UP000308230">
    <property type="component" value="Unassembled WGS sequence"/>
</dbReference>
<feature type="transmembrane region" description="Helical" evidence="6">
    <location>
        <begin position="150"/>
        <end position="168"/>
    </location>
</feature>
<sequence>MKKLTASQVYLVIACLSSLANTIMFTTYAVYYVMELGLNPFQLVLVGTILEVTILLLENVTGVVADTYSRRLSVIIGMFVLGTAYLLEGSIPFVSETLLSNAVPLVAAVILSEMVRGVGETFLSGAEQAWITDEIGDKRVGSLFIRANQLRQASMVVGVIISVGLASISLNLPYLAGGILFLFLGIFLVIAMPETGFKPESPEGNSNALQSMFFTFKNGINSVRGRPILMLVILVTIFSGAAFEGFARLWEAHFLNTFTLPELGALEPVVWFGIINIVANLLSIVAAEIFNRKLDTNNSSVIIRSLLILTCLQVIGLAVFGLAGNFAVGLISYWVLVVIGTLSGPMYQAWLNQNIDSRTRATVLSFMSQSDAFGQSAGGPVVGAVGTRFSLRAAMVFSAILLMPAVVVYMRILTQTKTSTVSDDNEEALKR</sequence>
<dbReference type="GO" id="GO:0022857">
    <property type="term" value="F:transmembrane transporter activity"/>
    <property type="evidence" value="ECO:0007669"/>
    <property type="project" value="InterPro"/>
</dbReference>
<evidence type="ECO:0000256" key="3">
    <source>
        <dbReference type="ARBA" id="ARBA00022692"/>
    </source>
</evidence>
<feature type="transmembrane region" description="Helical" evidence="6">
    <location>
        <begin position="9"/>
        <end position="34"/>
    </location>
</feature>
<evidence type="ECO:0000256" key="5">
    <source>
        <dbReference type="ARBA" id="ARBA00023136"/>
    </source>
</evidence>
<dbReference type="PROSITE" id="PS50850">
    <property type="entry name" value="MFS"/>
    <property type="match status" value="1"/>
</dbReference>
<feature type="transmembrane region" description="Helical" evidence="6">
    <location>
        <begin position="270"/>
        <end position="290"/>
    </location>
</feature>
<dbReference type="PANTHER" id="PTHR23530:SF1">
    <property type="entry name" value="PERMEASE, MAJOR FACILITATOR SUPERFAMILY-RELATED"/>
    <property type="match status" value="1"/>
</dbReference>
<dbReference type="Pfam" id="PF07690">
    <property type="entry name" value="MFS_1"/>
    <property type="match status" value="1"/>
</dbReference>
<dbReference type="Gene3D" id="1.20.1250.20">
    <property type="entry name" value="MFS general substrate transporter like domains"/>
    <property type="match status" value="1"/>
</dbReference>
<comment type="subcellular location">
    <subcellularLocation>
        <location evidence="1">Cell membrane</location>
        <topology evidence="1">Multi-pass membrane protein</topology>
    </subcellularLocation>
</comment>
<evidence type="ECO:0000256" key="6">
    <source>
        <dbReference type="SAM" id="Phobius"/>
    </source>
</evidence>
<gene>
    <name evidence="8" type="ORF">FCL54_00420</name>
</gene>
<dbReference type="GO" id="GO:0005886">
    <property type="term" value="C:plasma membrane"/>
    <property type="evidence" value="ECO:0007669"/>
    <property type="project" value="UniProtKB-SubCell"/>
</dbReference>
<dbReference type="RefSeq" id="WP_138122041.1">
    <property type="nucleotide sequence ID" value="NZ_SWLG01000001.1"/>
</dbReference>
<evidence type="ECO:0000256" key="4">
    <source>
        <dbReference type="ARBA" id="ARBA00022989"/>
    </source>
</evidence>
<keyword evidence="9" id="KW-1185">Reference proteome</keyword>
<dbReference type="EMBL" id="SWLG01000001">
    <property type="protein sequence ID" value="TLS38815.1"/>
    <property type="molecule type" value="Genomic_DNA"/>
</dbReference>
<feature type="transmembrane region" description="Helical" evidence="6">
    <location>
        <begin position="40"/>
        <end position="57"/>
    </location>
</feature>
<feature type="transmembrane region" description="Helical" evidence="6">
    <location>
        <begin position="330"/>
        <end position="350"/>
    </location>
</feature>
<dbReference type="InterPro" id="IPR053160">
    <property type="entry name" value="MFS_DHA3_Transporter"/>
</dbReference>
<feature type="domain" description="Major facilitator superfamily (MFS) profile" evidence="7">
    <location>
        <begin position="6"/>
        <end position="417"/>
    </location>
</feature>
<keyword evidence="2" id="KW-0813">Transport</keyword>
<comment type="caution">
    <text evidence="8">The sequence shown here is derived from an EMBL/GenBank/DDBJ whole genome shotgun (WGS) entry which is preliminary data.</text>
</comment>
<evidence type="ECO:0000313" key="8">
    <source>
        <dbReference type="EMBL" id="TLS38815.1"/>
    </source>
</evidence>
<feature type="transmembrane region" description="Helical" evidence="6">
    <location>
        <begin position="228"/>
        <end position="250"/>
    </location>
</feature>
<dbReference type="SUPFAM" id="SSF103473">
    <property type="entry name" value="MFS general substrate transporter"/>
    <property type="match status" value="1"/>
</dbReference>
<feature type="transmembrane region" description="Helical" evidence="6">
    <location>
        <begin position="69"/>
        <end position="87"/>
    </location>
</feature>
<keyword evidence="5 6" id="KW-0472">Membrane</keyword>
<protein>
    <submittedName>
        <fullName evidence="8">MFS transporter</fullName>
    </submittedName>
</protein>
<dbReference type="OrthoDB" id="9816124at2"/>
<name>A0A5R9FGZ1_9BACL</name>
<dbReference type="AlphaFoldDB" id="A0A5R9FGZ1"/>
<reference evidence="8 9" key="1">
    <citation type="submission" date="2019-04" db="EMBL/GenBank/DDBJ databases">
        <title>Bacillus caeni sp. nov., a bacterium isolated from mangrove sediment.</title>
        <authorList>
            <person name="Huang H."/>
            <person name="Mo K."/>
            <person name="Hu Y."/>
        </authorList>
    </citation>
    <scope>NUCLEOTIDE SEQUENCE [LARGE SCALE GENOMIC DNA]</scope>
    <source>
        <strain evidence="8 9">HB172195</strain>
    </source>
</reference>
<feature type="transmembrane region" description="Helical" evidence="6">
    <location>
        <begin position="174"/>
        <end position="192"/>
    </location>
</feature>
<feature type="transmembrane region" description="Helical" evidence="6">
    <location>
        <begin position="393"/>
        <end position="412"/>
    </location>
</feature>
<dbReference type="PANTHER" id="PTHR23530">
    <property type="entry name" value="TRANSPORT PROTEIN-RELATED"/>
    <property type="match status" value="1"/>
</dbReference>
<accession>A0A5R9FGZ1</accession>
<evidence type="ECO:0000256" key="2">
    <source>
        <dbReference type="ARBA" id="ARBA00022448"/>
    </source>
</evidence>
<dbReference type="InterPro" id="IPR036259">
    <property type="entry name" value="MFS_trans_sf"/>
</dbReference>
<evidence type="ECO:0000256" key="1">
    <source>
        <dbReference type="ARBA" id="ARBA00004651"/>
    </source>
</evidence>